<evidence type="ECO:0000256" key="1">
    <source>
        <dbReference type="SAM" id="MobiDB-lite"/>
    </source>
</evidence>
<sequence>MPMMPAISSGARMNGLVMYLAGPGKANEHTNPHVVAASTREVFTAGGGGAAMTRESAMALGQSLDEARVVFGTEVTRRDTAALKAAQERGATGHAAIAEATRDENVWHCSLSLPPDSAALDEATWSAIAHDFMTGMGFDDPDAAAARWVAIHHGTTKNGGDHIHIAASRVRDDGTVVAKWRPHPTRGGNEGDYARAQRVARDLENTYGLEVLSSYTKNMAARGRAHAQDAATKPQRAPDGSVRDPRIAEAPSVTLARRVRAIAAAAESEAEFVRLARADGLVMRSARYDKADVEAVTGFSVGLPAAEYANQHGRPIMHGGKKLGEDLSLPRLRERWIDDDKARADARAAWDHVDVGSPFGGASRPAPTRPATAPGRDTSGPASDSTRDASASARSDHSSGTDMDAVQARLRSICAKLARASATEADYARALRDHPDILARPRFAKGSATDVVGYVVALHPTIAADNTGTPIWRNASYLGDGLALSELRARAGWPTDDNHRRLASAAWTRTRRDTGKHRTTGTDDPRVHTAHQHARRWERTVTSVTDTTSPGWHTAAGDTAAALSAASRGLNPRDAASVNQLADALSGVAGHRRPTQSAGTGSRTAAQRVAATMLAASRDDTTLLWLATMKQVLAASKAISAAMDAQGHHRQAEHIRGAINTTAHHFADHHYISAPPHSATVKQAQPAAQPATERTIGTADSYER</sequence>
<evidence type="ECO:0000313" key="3">
    <source>
        <dbReference type="EMBL" id="MCF3940637.1"/>
    </source>
</evidence>
<evidence type="ECO:0000313" key="4">
    <source>
        <dbReference type="Proteomes" id="UP001108089"/>
    </source>
</evidence>
<protein>
    <submittedName>
        <fullName evidence="3">Relaxase/mobilization nuclease domain-containing protein</fullName>
    </submittedName>
</protein>
<feature type="domain" description="MobA/VirD2-like nuclease" evidence="2">
    <location>
        <begin position="99"/>
        <end position="209"/>
    </location>
</feature>
<feature type="region of interest" description="Disordered" evidence="1">
    <location>
        <begin position="354"/>
        <end position="403"/>
    </location>
</feature>
<feature type="region of interest" description="Disordered" evidence="1">
    <location>
        <begin position="508"/>
        <end position="533"/>
    </location>
</feature>
<gene>
    <name evidence="3" type="ORF">L1892_19900</name>
</gene>
<proteinExistence type="predicted"/>
<organism evidence="3 4">
    <name type="scientific">Gordonia tangerina</name>
    <dbReference type="NCBI Taxonomy" id="2911060"/>
    <lineage>
        <taxon>Bacteria</taxon>
        <taxon>Bacillati</taxon>
        <taxon>Actinomycetota</taxon>
        <taxon>Actinomycetes</taxon>
        <taxon>Mycobacteriales</taxon>
        <taxon>Gordoniaceae</taxon>
        <taxon>Gordonia</taxon>
    </lineage>
</organism>
<feature type="region of interest" description="Disordered" evidence="1">
    <location>
        <begin position="682"/>
        <end position="704"/>
    </location>
</feature>
<reference evidence="3" key="1">
    <citation type="submission" date="2022-01" db="EMBL/GenBank/DDBJ databases">
        <title>Gordonia xiamenensis sp. nov., isolated from surface seawater in Xiamen.</title>
        <authorList>
            <person name="He Y.F."/>
        </authorList>
    </citation>
    <scope>NUCLEOTIDE SEQUENCE</scope>
    <source>
        <strain evidence="3">GW1C4-4</strain>
    </source>
</reference>
<dbReference type="RefSeq" id="WP_235725382.1">
    <property type="nucleotide sequence ID" value="NZ_JAKGCU010000024.1"/>
</dbReference>
<feature type="compositionally biased region" description="Low complexity" evidence="1">
    <location>
        <begin position="360"/>
        <end position="393"/>
    </location>
</feature>
<keyword evidence="4" id="KW-1185">Reference proteome</keyword>
<dbReference type="Pfam" id="PF03432">
    <property type="entry name" value="Relaxase"/>
    <property type="match status" value="1"/>
</dbReference>
<dbReference type="Proteomes" id="UP001108089">
    <property type="component" value="Unassembled WGS sequence"/>
</dbReference>
<comment type="caution">
    <text evidence="3">The sequence shown here is derived from an EMBL/GenBank/DDBJ whole genome shotgun (WGS) entry which is preliminary data.</text>
</comment>
<name>A0ABS9DNA4_9ACTN</name>
<dbReference type="InterPro" id="IPR005094">
    <property type="entry name" value="Endonuclease_MobA/VirD2"/>
</dbReference>
<feature type="region of interest" description="Disordered" evidence="1">
    <location>
        <begin position="222"/>
        <end position="249"/>
    </location>
</feature>
<accession>A0ABS9DNA4</accession>
<evidence type="ECO:0000259" key="2">
    <source>
        <dbReference type="Pfam" id="PF03432"/>
    </source>
</evidence>
<dbReference type="EMBL" id="JAKGCU010000024">
    <property type="protein sequence ID" value="MCF3940637.1"/>
    <property type="molecule type" value="Genomic_DNA"/>
</dbReference>